<organism evidence="1 2">
    <name type="scientific">Pseudoalteromonas luteoviolacea S4060-1</name>
    <dbReference type="NCBI Taxonomy" id="1365257"/>
    <lineage>
        <taxon>Bacteria</taxon>
        <taxon>Pseudomonadati</taxon>
        <taxon>Pseudomonadota</taxon>
        <taxon>Gammaproteobacteria</taxon>
        <taxon>Alteromonadales</taxon>
        <taxon>Pseudoalteromonadaceae</taxon>
        <taxon>Pseudoalteromonas</taxon>
    </lineage>
</organism>
<dbReference type="PATRIC" id="fig|1365257.3.peg.73"/>
<dbReference type="EMBL" id="AUXX01000001">
    <property type="protein sequence ID" value="KZN70387.1"/>
    <property type="molecule type" value="Genomic_DNA"/>
</dbReference>
<reference evidence="1 2" key="1">
    <citation type="submission" date="2013-07" db="EMBL/GenBank/DDBJ databases">
        <title>Comparative Genomic and Metabolomic Analysis of Twelve Strains of Pseudoalteromonas luteoviolacea.</title>
        <authorList>
            <person name="Vynne N.G."/>
            <person name="Mansson M."/>
            <person name="Gram L."/>
        </authorList>
    </citation>
    <scope>NUCLEOTIDE SEQUENCE [LARGE SCALE GENOMIC DNA]</scope>
    <source>
        <strain evidence="1 2">S4060-1</strain>
    </source>
</reference>
<comment type="caution">
    <text evidence="1">The sequence shown here is derived from an EMBL/GenBank/DDBJ whole genome shotgun (WGS) entry which is preliminary data.</text>
</comment>
<evidence type="ECO:0000313" key="2">
    <source>
        <dbReference type="Proteomes" id="UP000076661"/>
    </source>
</evidence>
<dbReference type="AlphaFoldDB" id="A0A167PD77"/>
<protein>
    <submittedName>
        <fullName evidence="1">Uncharacterized protein</fullName>
    </submittedName>
</protein>
<name>A0A167PD77_9GAMM</name>
<dbReference type="RefSeq" id="WP_063379527.1">
    <property type="nucleotide sequence ID" value="NZ_AUXX01000001.1"/>
</dbReference>
<evidence type="ECO:0000313" key="1">
    <source>
        <dbReference type="EMBL" id="KZN70387.1"/>
    </source>
</evidence>
<dbReference type="Proteomes" id="UP000076661">
    <property type="component" value="Unassembled WGS sequence"/>
</dbReference>
<sequence length="169" mass="19705">MYHFYVKNSCDYICQNDFEKFEVWCEWYDSEETEYIKSKFDSPELFEEFFLKPNEKGQECYYPLLESGSLPYREFMYVACKAQILGKVELTGYVSLVCNEVTSITLWIEGAEIQFLRSERLTADEDNPENLALVANAFSLEQFSEIHYSTNYSDSNGNAINGKLQVVET</sequence>
<accession>A0A167PD77</accession>
<gene>
    <name evidence="1" type="ORF">N478_00355</name>
</gene>
<proteinExistence type="predicted"/>